<feature type="transmembrane region" description="Helical" evidence="1">
    <location>
        <begin position="393"/>
        <end position="414"/>
    </location>
</feature>
<evidence type="ECO:0000313" key="3">
    <source>
        <dbReference type="EMBL" id="MFC5665838.1"/>
    </source>
</evidence>
<feature type="transmembrane region" description="Helical" evidence="1">
    <location>
        <begin position="139"/>
        <end position="167"/>
    </location>
</feature>
<protein>
    <submittedName>
        <fullName evidence="3">Acyltransferase family protein</fullName>
        <ecNumber evidence="3">2.3.-.-</ecNumber>
    </submittedName>
</protein>
<feature type="transmembrane region" description="Helical" evidence="1">
    <location>
        <begin position="209"/>
        <end position="228"/>
    </location>
</feature>
<name>A0ABW0X7Z3_9ACTN</name>
<feature type="transmembrane region" description="Helical" evidence="1">
    <location>
        <begin position="321"/>
        <end position="340"/>
    </location>
</feature>
<dbReference type="InterPro" id="IPR050879">
    <property type="entry name" value="Acyltransferase_3"/>
</dbReference>
<dbReference type="EMBL" id="JBHSOF010000032">
    <property type="protein sequence ID" value="MFC5665838.1"/>
    <property type="molecule type" value="Genomic_DNA"/>
</dbReference>
<gene>
    <name evidence="3" type="ORF">ACFP3U_22990</name>
</gene>
<proteinExistence type="predicted"/>
<sequence length="476" mass="52392">MTIRSRFRREVTGAAAGSAPPSANRLGWLDALRGIAALAVAAHHFELLRIVPYGGEIAAHFDLGFYGVIAFFIVSGYIIPASLERRGDVRAFWIGRIFRIYPALIVAMLLSEFILPSAYQVLTFDSYHHDKLWLVGNGLMLTDVLGVWNGFGVSWTLTFEMLFYFFVSSLFTFGWHRRSTPIAVGAGAVALVMGVWIPSHSLQNSNQEVYNLVTAALAVVVMGVASMLSGNASLARTGGLLLGGLSLYLVCTNGRVPAFETFTIFATMFAGTVFYRAQHGQIERVEAGLAVGFVVVAGALVGWMYNRGPWADATSTFTWEAWTYAYLGAWASFGLFFLLRRRRWPRVMVWLGAVSFSVYLLHWPVKRFLLWRLGWDPKYYWKNLSDLPFAERWAYVAGYVAVLLLVCWVVYRLVEVPFQNLGRKLTKAANRKWPPQSLEHPEPAAAVAAVPAQASGAAEPALVGAGQGSGGPAGTV</sequence>
<dbReference type="PANTHER" id="PTHR23028:SF131">
    <property type="entry name" value="BLR2367 PROTEIN"/>
    <property type="match status" value="1"/>
</dbReference>
<dbReference type="PANTHER" id="PTHR23028">
    <property type="entry name" value="ACETYLTRANSFERASE"/>
    <property type="match status" value="1"/>
</dbReference>
<feature type="transmembrane region" description="Helical" evidence="1">
    <location>
        <begin position="287"/>
        <end position="305"/>
    </location>
</feature>
<keyword evidence="1" id="KW-1133">Transmembrane helix</keyword>
<keyword evidence="3" id="KW-0012">Acyltransferase</keyword>
<reference evidence="4" key="1">
    <citation type="journal article" date="2019" name="Int. J. Syst. Evol. Microbiol.">
        <title>The Global Catalogue of Microorganisms (GCM) 10K type strain sequencing project: providing services to taxonomists for standard genome sequencing and annotation.</title>
        <authorList>
            <consortium name="The Broad Institute Genomics Platform"/>
            <consortium name="The Broad Institute Genome Sequencing Center for Infectious Disease"/>
            <person name="Wu L."/>
            <person name="Ma J."/>
        </authorList>
    </citation>
    <scope>NUCLEOTIDE SEQUENCE [LARGE SCALE GENOMIC DNA]</scope>
    <source>
        <strain evidence="4">CGMCC 4.1437</strain>
    </source>
</reference>
<keyword evidence="4" id="KW-1185">Reference proteome</keyword>
<feature type="transmembrane region" description="Helical" evidence="1">
    <location>
        <begin position="179"/>
        <end position="197"/>
    </location>
</feature>
<keyword evidence="1" id="KW-0472">Membrane</keyword>
<organism evidence="3 4">
    <name type="scientific">Kitasatospora misakiensis</name>
    <dbReference type="NCBI Taxonomy" id="67330"/>
    <lineage>
        <taxon>Bacteria</taxon>
        <taxon>Bacillati</taxon>
        <taxon>Actinomycetota</taxon>
        <taxon>Actinomycetes</taxon>
        <taxon>Kitasatosporales</taxon>
        <taxon>Streptomycetaceae</taxon>
        <taxon>Kitasatospora</taxon>
    </lineage>
</organism>
<dbReference type="EC" id="2.3.-.-" evidence="3"/>
<dbReference type="GO" id="GO:0016746">
    <property type="term" value="F:acyltransferase activity"/>
    <property type="evidence" value="ECO:0007669"/>
    <property type="project" value="UniProtKB-KW"/>
</dbReference>
<evidence type="ECO:0000256" key="1">
    <source>
        <dbReference type="SAM" id="Phobius"/>
    </source>
</evidence>
<feature type="transmembrane region" description="Helical" evidence="1">
    <location>
        <begin position="347"/>
        <end position="365"/>
    </location>
</feature>
<dbReference type="RefSeq" id="WP_380227508.1">
    <property type="nucleotide sequence ID" value="NZ_JBHSOF010000032.1"/>
</dbReference>
<accession>A0ABW0X7Z3</accession>
<keyword evidence="3" id="KW-0808">Transferase</keyword>
<keyword evidence="1" id="KW-0812">Transmembrane</keyword>
<dbReference type="Pfam" id="PF01757">
    <property type="entry name" value="Acyl_transf_3"/>
    <property type="match status" value="1"/>
</dbReference>
<feature type="transmembrane region" description="Helical" evidence="1">
    <location>
        <begin position="256"/>
        <end position="275"/>
    </location>
</feature>
<evidence type="ECO:0000313" key="4">
    <source>
        <dbReference type="Proteomes" id="UP001595975"/>
    </source>
</evidence>
<feature type="domain" description="Acyltransferase 3" evidence="2">
    <location>
        <begin position="27"/>
        <end position="411"/>
    </location>
</feature>
<feature type="transmembrane region" description="Helical" evidence="1">
    <location>
        <begin position="57"/>
        <end position="79"/>
    </location>
</feature>
<feature type="transmembrane region" description="Helical" evidence="1">
    <location>
        <begin position="100"/>
        <end position="119"/>
    </location>
</feature>
<evidence type="ECO:0000259" key="2">
    <source>
        <dbReference type="Pfam" id="PF01757"/>
    </source>
</evidence>
<comment type="caution">
    <text evidence="3">The sequence shown here is derived from an EMBL/GenBank/DDBJ whole genome shotgun (WGS) entry which is preliminary data.</text>
</comment>
<dbReference type="InterPro" id="IPR002656">
    <property type="entry name" value="Acyl_transf_3_dom"/>
</dbReference>
<dbReference type="Proteomes" id="UP001595975">
    <property type="component" value="Unassembled WGS sequence"/>
</dbReference>